<evidence type="ECO:0000313" key="2">
    <source>
        <dbReference type="Proteomes" id="UP000006352"/>
    </source>
</evidence>
<accession>J7RVR6</accession>
<dbReference type="GeneID" id="24101900"/>
<organism evidence="1 2">
    <name type="scientific">Fibroporia radiculosa</name>
    <dbReference type="NCBI Taxonomy" id="599839"/>
    <lineage>
        <taxon>Eukaryota</taxon>
        <taxon>Fungi</taxon>
        <taxon>Dikarya</taxon>
        <taxon>Basidiomycota</taxon>
        <taxon>Agaricomycotina</taxon>
        <taxon>Agaricomycetes</taxon>
        <taxon>Polyporales</taxon>
        <taxon>Fibroporiaceae</taxon>
        <taxon>Fibroporia</taxon>
    </lineage>
</organism>
<dbReference type="HOGENOM" id="CLU_3224565_0_0_1"/>
<dbReference type="AlphaFoldDB" id="J7RVR6"/>
<dbReference type="InParanoid" id="J7RVR6"/>
<dbReference type="Proteomes" id="UP000006352">
    <property type="component" value="Unassembled WGS sequence"/>
</dbReference>
<protein>
    <submittedName>
        <fullName evidence="1">Uncharacterized protein</fullName>
    </submittedName>
</protein>
<reference evidence="1 2" key="1">
    <citation type="journal article" date="2012" name="Appl. Environ. Microbiol.">
        <title>Short-read sequencing for genomic analysis of the brown rot fungus Fibroporia radiculosa.</title>
        <authorList>
            <person name="Tang J.D."/>
            <person name="Perkins A.D."/>
            <person name="Sonstegard T.S."/>
            <person name="Schroeder S.G."/>
            <person name="Burgess S.C."/>
            <person name="Diehl S.V."/>
        </authorList>
    </citation>
    <scope>NUCLEOTIDE SEQUENCE [LARGE SCALE GENOMIC DNA]</scope>
    <source>
        <strain evidence="1 2">TFFH 294</strain>
    </source>
</reference>
<sequence>MLVVGCLAYQKQVKWAIIHSHEISPFVLETHTVVQGDGLHARYS</sequence>
<evidence type="ECO:0000313" key="1">
    <source>
        <dbReference type="EMBL" id="CCM07000.1"/>
    </source>
</evidence>
<name>J7RVR6_9APHY</name>
<dbReference type="EMBL" id="HE797604">
    <property type="protein sequence ID" value="CCM07000.1"/>
    <property type="molecule type" value="Genomic_DNA"/>
</dbReference>
<proteinExistence type="predicted"/>
<keyword evidence="2" id="KW-1185">Reference proteome</keyword>
<gene>
    <name evidence="1" type="ORF">FIBRA_09318</name>
</gene>
<dbReference type="RefSeq" id="XP_012177021.1">
    <property type="nucleotide sequence ID" value="XM_012321631.1"/>
</dbReference>